<gene>
    <name evidence="3" type="ORF">B0H63DRAFT_525623</name>
</gene>
<dbReference type="Proteomes" id="UP001285441">
    <property type="component" value="Unassembled WGS sequence"/>
</dbReference>
<keyword evidence="4" id="KW-1185">Reference proteome</keyword>
<protein>
    <submittedName>
        <fullName evidence="3">Aldehyde/histidinol dehydrogenase</fullName>
    </submittedName>
</protein>
<evidence type="ECO:0000259" key="2">
    <source>
        <dbReference type="Pfam" id="PF00171"/>
    </source>
</evidence>
<organism evidence="3 4">
    <name type="scientific">Podospora didyma</name>
    <dbReference type="NCBI Taxonomy" id="330526"/>
    <lineage>
        <taxon>Eukaryota</taxon>
        <taxon>Fungi</taxon>
        <taxon>Dikarya</taxon>
        <taxon>Ascomycota</taxon>
        <taxon>Pezizomycotina</taxon>
        <taxon>Sordariomycetes</taxon>
        <taxon>Sordariomycetidae</taxon>
        <taxon>Sordariales</taxon>
        <taxon>Podosporaceae</taxon>
        <taxon>Podospora</taxon>
    </lineage>
</organism>
<keyword evidence="1" id="KW-0812">Transmembrane</keyword>
<dbReference type="InterPro" id="IPR016161">
    <property type="entry name" value="Ald_DH/histidinol_DH"/>
</dbReference>
<reference evidence="3" key="2">
    <citation type="submission" date="2023-06" db="EMBL/GenBank/DDBJ databases">
        <authorList>
            <consortium name="Lawrence Berkeley National Laboratory"/>
            <person name="Haridas S."/>
            <person name="Hensen N."/>
            <person name="Bonometti L."/>
            <person name="Westerberg I."/>
            <person name="Brannstrom I.O."/>
            <person name="Guillou S."/>
            <person name="Cros-Aarteil S."/>
            <person name="Calhoun S."/>
            <person name="Kuo A."/>
            <person name="Mondo S."/>
            <person name="Pangilinan J."/>
            <person name="Riley R."/>
            <person name="LaButti K."/>
            <person name="Andreopoulos B."/>
            <person name="Lipzen A."/>
            <person name="Chen C."/>
            <person name="Yanf M."/>
            <person name="Daum C."/>
            <person name="Ng V."/>
            <person name="Clum A."/>
            <person name="Steindorff A."/>
            <person name="Ohm R."/>
            <person name="Martin F."/>
            <person name="Silar P."/>
            <person name="Natvig D."/>
            <person name="Lalanne C."/>
            <person name="Gautier V."/>
            <person name="Ament-velasquez S.L."/>
            <person name="Kruys A."/>
            <person name="Hutchinson M.I."/>
            <person name="Powell A.J."/>
            <person name="Barry K."/>
            <person name="Miller A.N."/>
            <person name="Grigoriev I.V."/>
            <person name="Debuchy R."/>
            <person name="Gladieux P."/>
            <person name="Thoren M.H."/>
            <person name="Johannesson H."/>
        </authorList>
    </citation>
    <scope>NUCLEOTIDE SEQUENCE</scope>
    <source>
        <strain evidence="3">CBS 232.78</strain>
    </source>
</reference>
<dbReference type="GO" id="GO:0016620">
    <property type="term" value="F:oxidoreductase activity, acting on the aldehyde or oxo group of donors, NAD or NADP as acceptor"/>
    <property type="evidence" value="ECO:0007669"/>
    <property type="project" value="InterPro"/>
</dbReference>
<keyword evidence="1" id="KW-1133">Transmembrane helix</keyword>
<evidence type="ECO:0000256" key="1">
    <source>
        <dbReference type="SAM" id="Phobius"/>
    </source>
</evidence>
<dbReference type="InterPro" id="IPR016163">
    <property type="entry name" value="Ald_DH_C"/>
</dbReference>
<dbReference type="InterPro" id="IPR015590">
    <property type="entry name" value="Aldehyde_DH_dom"/>
</dbReference>
<reference evidence="3" key="1">
    <citation type="journal article" date="2023" name="Mol. Phylogenet. Evol.">
        <title>Genome-scale phylogeny and comparative genomics of the fungal order Sordariales.</title>
        <authorList>
            <person name="Hensen N."/>
            <person name="Bonometti L."/>
            <person name="Westerberg I."/>
            <person name="Brannstrom I.O."/>
            <person name="Guillou S."/>
            <person name="Cros-Aarteil S."/>
            <person name="Calhoun S."/>
            <person name="Haridas S."/>
            <person name="Kuo A."/>
            <person name="Mondo S."/>
            <person name="Pangilinan J."/>
            <person name="Riley R."/>
            <person name="LaButti K."/>
            <person name="Andreopoulos B."/>
            <person name="Lipzen A."/>
            <person name="Chen C."/>
            <person name="Yan M."/>
            <person name="Daum C."/>
            <person name="Ng V."/>
            <person name="Clum A."/>
            <person name="Steindorff A."/>
            <person name="Ohm R.A."/>
            <person name="Martin F."/>
            <person name="Silar P."/>
            <person name="Natvig D.O."/>
            <person name="Lalanne C."/>
            <person name="Gautier V."/>
            <person name="Ament-Velasquez S.L."/>
            <person name="Kruys A."/>
            <person name="Hutchinson M.I."/>
            <person name="Powell A.J."/>
            <person name="Barry K."/>
            <person name="Miller A.N."/>
            <person name="Grigoriev I.V."/>
            <person name="Debuchy R."/>
            <person name="Gladieux P."/>
            <person name="Hiltunen Thoren M."/>
            <person name="Johannesson H."/>
        </authorList>
    </citation>
    <scope>NUCLEOTIDE SEQUENCE</scope>
    <source>
        <strain evidence="3">CBS 232.78</strain>
    </source>
</reference>
<dbReference type="EMBL" id="JAULSW010000006">
    <property type="protein sequence ID" value="KAK3378388.1"/>
    <property type="molecule type" value="Genomic_DNA"/>
</dbReference>
<dbReference type="SUPFAM" id="SSF53720">
    <property type="entry name" value="ALDH-like"/>
    <property type="match status" value="1"/>
</dbReference>
<proteinExistence type="predicted"/>
<keyword evidence="1" id="KW-0472">Membrane</keyword>
<comment type="caution">
    <text evidence="3">The sequence shown here is derived from an EMBL/GenBank/DDBJ whole genome shotgun (WGS) entry which is preliminary data.</text>
</comment>
<dbReference type="InterPro" id="IPR016162">
    <property type="entry name" value="Ald_DH_N"/>
</dbReference>
<sequence>MNRSSSSKEAALERVEAAAIEGRTENIRYRQDQLQKLHQALSHYEKQICDALLQDSSSSPEAADELEVAKEFYWGMTGIRHFYDELDFGKELENEYRVANGQDNVARRVGVGVVVIRPTTHTRFWSVVSPLAAAIAAGNCVVLELDETGIHIDSVLSSALASALDWNTFHVISKTTDSSGDDIKLSLSPDVAVLFVNQNGDNINNPAAFTSTRQEQPLVSPAKGRAVAVVDRTANIEEAARAIVRARLSFGGTSPYAPDLVLVNEFVKEQFVQSCSRYAMDTLAAKAAHMQTPFRLLKKVSSADHDEKTTVIQNLKSARDESMTFVPGDFKLVEVRDKNIPRMNKKISGFHLSIVSCSGLVDSIFTHQFEKPLLAGYFFAEPRAAKYLSQHLSCRISFINQIPEQLLLGPAAPIYPSFTQEDYVYRYNREMFSVPRPQLIDPVPEPLERLPKSAIRVRALGTLPLRTTEQPGREMGDFFLSGLFLGAGFALTVVLPVVGWTSYVLGSKGLRFVMRMRRG</sequence>
<name>A0AAE0NCI7_9PEZI</name>
<dbReference type="Gene3D" id="3.40.605.10">
    <property type="entry name" value="Aldehyde Dehydrogenase, Chain A, domain 1"/>
    <property type="match status" value="1"/>
</dbReference>
<dbReference type="AlphaFoldDB" id="A0AAE0NCI7"/>
<evidence type="ECO:0000313" key="4">
    <source>
        <dbReference type="Proteomes" id="UP001285441"/>
    </source>
</evidence>
<dbReference type="PANTHER" id="PTHR43111">
    <property type="entry name" value="ALDEHYDE DEHYDROGENASE B-RELATED"/>
    <property type="match status" value="1"/>
</dbReference>
<accession>A0AAE0NCI7</accession>
<feature type="domain" description="Aldehyde dehydrogenase" evidence="2">
    <location>
        <begin position="9"/>
        <end position="279"/>
    </location>
</feature>
<dbReference type="Gene3D" id="3.40.309.10">
    <property type="entry name" value="Aldehyde Dehydrogenase, Chain A, domain 2"/>
    <property type="match status" value="1"/>
</dbReference>
<dbReference type="PANTHER" id="PTHR43111:SF1">
    <property type="entry name" value="ALDEHYDE DEHYDROGENASE B-RELATED"/>
    <property type="match status" value="1"/>
</dbReference>
<evidence type="ECO:0000313" key="3">
    <source>
        <dbReference type="EMBL" id="KAK3378388.1"/>
    </source>
</evidence>
<dbReference type="Pfam" id="PF00171">
    <property type="entry name" value="Aldedh"/>
    <property type="match status" value="1"/>
</dbReference>
<feature type="transmembrane region" description="Helical" evidence="1">
    <location>
        <begin position="478"/>
        <end position="506"/>
    </location>
</feature>